<gene>
    <name evidence="1" type="ORF">BBG20_26365</name>
    <name evidence="2" type="ORF">C9382_04310</name>
</gene>
<accession>A0A2T4G8R6</accession>
<reference evidence="2 4" key="2">
    <citation type="submission" date="2018-03" db="EMBL/GenBank/DDBJ databases">
        <title>Diversity of bacteria associated with corn roots inoculated with woodland soils in Canada, and Description of Pseudomonas aylmerense sp. nov.</title>
        <authorList>
            <person name="Tambong J.T."/>
            <person name="Xu R."/>
            <person name="Tchagang C."/>
        </authorList>
    </citation>
    <scope>NUCLEOTIDE SEQUENCE [LARGE SCALE GENOMIC DNA]</scope>
    <source>
        <strain evidence="2 4">S1E44</strain>
    </source>
</reference>
<dbReference type="OrthoDB" id="5653126at2"/>
<reference evidence="1 3" key="1">
    <citation type="submission" date="2016-06" db="EMBL/GenBank/DDBJ databases">
        <title>Draft genome sequence of Pseudomonas sp. S1E40, a novel strain antagonistic activity to fungal plant pathogen.</title>
        <authorList>
            <person name="Tambong J.T."/>
            <person name="Tchagang C."/>
            <person name="Xu R."/>
        </authorList>
    </citation>
    <scope>NUCLEOTIDE SEQUENCE [LARGE SCALE GENOMIC DNA]</scope>
    <source>
        <strain evidence="1 3">S1E40</strain>
    </source>
</reference>
<protein>
    <submittedName>
        <fullName evidence="2">Toxin</fullName>
    </submittedName>
</protein>
<dbReference type="CDD" id="cd14729">
    <property type="entry name" value="RtxA-like"/>
    <property type="match status" value="2"/>
</dbReference>
<evidence type="ECO:0000313" key="4">
    <source>
        <dbReference type="Proteomes" id="UP000240571"/>
    </source>
</evidence>
<dbReference type="EMBL" id="MAUE01000045">
    <property type="protein sequence ID" value="OCW19372.1"/>
    <property type="molecule type" value="Genomic_DNA"/>
</dbReference>
<evidence type="ECO:0000313" key="1">
    <source>
        <dbReference type="EMBL" id="OCW19372.1"/>
    </source>
</evidence>
<dbReference type="Proteomes" id="UP000240571">
    <property type="component" value="Unassembled WGS sequence"/>
</dbReference>
<evidence type="ECO:0000313" key="3">
    <source>
        <dbReference type="Proteomes" id="UP000095081"/>
    </source>
</evidence>
<dbReference type="SUPFAM" id="SSF159501">
    <property type="entry name" value="EreA/ChaN-like"/>
    <property type="match status" value="2"/>
</dbReference>
<organism evidence="2 4">
    <name type="scientific">Pseudomonas aylmerensis</name>
    <dbReference type="NCBI Taxonomy" id="1869229"/>
    <lineage>
        <taxon>Bacteria</taxon>
        <taxon>Pseudomonadati</taxon>
        <taxon>Pseudomonadota</taxon>
        <taxon>Gammaproteobacteria</taxon>
        <taxon>Pseudomonadales</taxon>
        <taxon>Pseudomonadaceae</taxon>
        <taxon>Pseudomonas</taxon>
    </lineage>
</organism>
<dbReference type="Gene3D" id="3.40.50.11550">
    <property type="match status" value="2"/>
</dbReference>
<comment type="caution">
    <text evidence="2">The sequence shown here is derived from an EMBL/GenBank/DDBJ whole genome shotgun (WGS) entry which is preliminary data.</text>
</comment>
<proteinExistence type="predicted"/>
<evidence type="ECO:0000313" key="2">
    <source>
        <dbReference type="EMBL" id="PTC32095.1"/>
    </source>
</evidence>
<dbReference type="Proteomes" id="UP000095081">
    <property type="component" value="Unassembled WGS sequence"/>
</dbReference>
<sequence>MSTTPQTFEGIKGHLNQIGHHLLQVESPLVPEHTPSVALAYLERINRILTNYRQQFLAKSRPLYQGLTSSNLPTQVTALKTTLNAHLLHLDRYEQIDGKPLKSFMTFDAGYTALANETALSAEDRLLHPQQQAMLERVPLGITLRPGLYALSFSYQQRTVELAGAFVLTEKSSPQVADLTSAPPVGEVMLYTPARGIECFGSLAQLNSQWLQAMDDAEQRRTFMHLLPARYGDITPGAIWPLALTPISDKPLFEHTYDALIDKRTQDIERALSLEDNPTHDAAQLIDALDRAITAALPDFNARLGWRARQLLERYLRQSAPDWYRSASDTRRVTLATHLASYNEAREQLLDLLGPVTTPEDLARYQWLERLSDELDIHDLAPQDLMISTRRYVDPIGEYEHERSLIDLALRGLQTGDALAGSDFLTKTTLTYQDAPLPKAYRDLTPAWLVETLGTLQPRIEFADLQQQMHAKPAVSQAIERMLDQRINALAYTAVLQGHLSDEDYGLITDLRQGNAPHLSAATLSLHEAQLQDLWVLRKTDASGAVIRLLLCTPQAPRDQQFLVFNSEGECRSHILGWSLDNGTRHPPGTLTDYLIKRVALRFRAAMTHVLTSMSIEPGAHESIEISFGHIGSHAACLKAMAAHVLATRVDDYEFSTPNWFRSTSIDTRQKLLKLVEDGEGALLTYNEFPLSDAKFPSFNDYLHEQARQRLNLLLGRKGNDVDPDTVWAFSPPALIGSSPPAPMTYTQLYRDGYADGVGFLDEKFSRSARFRGPKGVDLSPITGPTGALTVARSVTGTWVGQRYINKVKAQLLNVGSADYDLRRNATLAITQRQMQNAGLECRLQGEIAGSDWAWLERSIASIGETAPATRTTYAIHRLLLDGEWVMGNFLFSHAGFPTVLYTPNAPDGISFREARQFNYLLKKIPAMLGYFTQRVGTRSQVRVRAFLDAAKAQLPEGLNRTDISPPRYDSTREQTPLQDLRRALYDMPLQRKIDDIEGTTNNRTRMVTGILWTCVEWVTAIATAPFPTLSLSLGMLLAFKDGMLALHAYQQGDNEAAVEHLIGYVLNSAGAAFTDLRPALVSLKQLARPGVRQVAKSSALSSERLNLVEPLQPKPPAPQNMQPVLFDGEALWAKNTPDPIGRYLLYRLDPATGKLVSTTRVAAPDAQGVWRRTGVAGGAPKYERLPDTPQQLTPYEMPAKYASKLEPVLNPQVREGMMRWSEWNFDSPNVILGNAAVELKPLRTAYLQQAERLATDAEDFFKNLDPLPVRADPPAIDASMPFAQLLASDAFSANKNLVIGAIPGSIASKQLLITQMDTLISKGFKHLYIEYLPTDVFRSKLQKLNSGKSWLHIEKHLKAVDKALGFAENAEYSYVSLVRKAQEKGMKVNALDASTSYLLDDALLMGDTPPTLPRSNSVRNFYSHKAIEADALNELDERWIALVDHSRVRTFEGTPGLADLQDAVALRVVDVAADQPVGVWLDAPGAIAGDSLAKGDYRLTLQTPYTAPKAAAASSAVADAVTHYSDYDIAPALHGSITRQAEVPHGLNPIYVPQNPAHHEAFQAFKDARHRLSTDAKNYLDTHVPPTRPDPAILASPKPAEAFLDNLRQSDFAGLVIGEGQIARSSKRWLRESMGKLKTLGFKTLYVEHLLTDMHQAQLDLFLTTQRLPDDLKRYLKQLDRGYMPNYKGSDTYTEVVQAAARHGLRIRALDCIASYNIKGLAEKDLARNQMFSYFASKVIAADQAAHGPHKWVAFVGSTHTNMNLGVPGLAELQGAVSLHVRDTAPALAKNIRPGGWETLHEGISPRALRGDFILDAGVAGTQAPAPFVPADRSRLNRPGLYLIERPSPSQSNLVHHSRSGEIVSTPIKIDKDGLFYVDRWAPMQGQRFSHEKILIDALHVEVRLVPAP</sequence>
<dbReference type="EMBL" id="PYWW01000008">
    <property type="protein sequence ID" value="PTC32095.1"/>
    <property type="molecule type" value="Genomic_DNA"/>
</dbReference>
<dbReference type="RefSeq" id="WP_065908665.1">
    <property type="nucleotide sequence ID" value="NZ_MAUE01000045.1"/>
</dbReference>
<keyword evidence="3" id="KW-1185">Reference proteome</keyword>
<name>A0A2T4G8R6_9PSED</name>